<evidence type="ECO:0000256" key="1">
    <source>
        <dbReference type="SAM" id="Phobius"/>
    </source>
</evidence>
<protein>
    <recommendedName>
        <fullName evidence="2">Bacterial Pleckstrin homology domain-containing protein</fullName>
    </recommendedName>
</protein>
<proteinExistence type="predicted"/>
<keyword evidence="1" id="KW-0472">Membrane</keyword>
<reference evidence="3 4" key="1">
    <citation type="submission" date="2019-09" db="EMBL/GenBank/DDBJ databases">
        <title>Whole-genome sequence of the purple sulfur bacterium Thiohalocapsa marina DSM 19078.</title>
        <authorList>
            <person name="Kyndt J.A."/>
            <person name="Meyer T.E."/>
        </authorList>
    </citation>
    <scope>NUCLEOTIDE SEQUENCE [LARGE SCALE GENOMIC DNA]</scope>
    <source>
        <strain evidence="3 4">DSM 19078</strain>
    </source>
</reference>
<keyword evidence="1" id="KW-1133">Transmembrane helix</keyword>
<dbReference type="OrthoDB" id="3078553at2"/>
<dbReference type="Pfam" id="PF10882">
    <property type="entry name" value="bPH_5"/>
    <property type="match status" value="1"/>
</dbReference>
<feature type="transmembrane region" description="Helical" evidence="1">
    <location>
        <begin position="64"/>
        <end position="86"/>
    </location>
</feature>
<dbReference type="EMBL" id="VWXX01000041">
    <property type="protein sequence ID" value="KAA6182735.1"/>
    <property type="molecule type" value="Genomic_DNA"/>
</dbReference>
<keyword evidence="1" id="KW-0812">Transmembrane</keyword>
<comment type="caution">
    <text evidence="3">The sequence shown here is derived from an EMBL/GenBank/DDBJ whole genome shotgun (WGS) entry which is preliminary data.</text>
</comment>
<dbReference type="AlphaFoldDB" id="A0A5M8FJU4"/>
<feature type="transmembrane region" description="Helical" evidence="1">
    <location>
        <begin position="41"/>
        <end position="58"/>
    </location>
</feature>
<evidence type="ECO:0000313" key="3">
    <source>
        <dbReference type="EMBL" id="KAA6182735.1"/>
    </source>
</evidence>
<evidence type="ECO:0000259" key="2">
    <source>
        <dbReference type="Pfam" id="PF10882"/>
    </source>
</evidence>
<dbReference type="Proteomes" id="UP000322981">
    <property type="component" value="Unassembled WGS sequence"/>
</dbReference>
<organism evidence="3 4">
    <name type="scientific">Thiohalocapsa marina</name>
    <dbReference type="NCBI Taxonomy" id="424902"/>
    <lineage>
        <taxon>Bacteria</taxon>
        <taxon>Pseudomonadati</taxon>
        <taxon>Pseudomonadota</taxon>
        <taxon>Gammaproteobacteria</taxon>
        <taxon>Chromatiales</taxon>
        <taxon>Chromatiaceae</taxon>
        <taxon>Thiohalocapsa</taxon>
    </lineage>
</organism>
<evidence type="ECO:0000313" key="4">
    <source>
        <dbReference type="Proteomes" id="UP000322981"/>
    </source>
</evidence>
<dbReference type="InterPro" id="IPR027783">
    <property type="entry name" value="Bacterial_PH-related"/>
</dbReference>
<sequence>MCGRGRCWAGRSPLIDELGTLVPFASQPTGSRLRMKYHYRLAPMTLDVLVLTVILLLIPVAIQVWVLVVSLSLLVPLLFIYGIYAWDWLRFRPSRFVIDEDALEVVWPLKRRRIRRADIEDVRLTDRRALRRELGWGFRVGAGGLGGAFGWLWTQRRGPVQMYVSRNRDLVWIEMGDARPWLITPERPGEFIQRLSTERSAEERM</sequence>
<name>A0A5M8FJU4_9GAMM</name>
<keyword evidence="4" id="KW-1185">Reference proteome</keyword>
<accession>A0A5M8FJU4</accession>
<feature type="domain" description="Bacterial Pleckstrin homology" evidence="2">
    <location>
        <begin position="95"/>
        <end position="196"/>
    </location>
</feature>
<gene>
    <name evidence="3" type="ORF">F2Q65_17335</name>
</gene>
<feature type="transmembrane region" description="Helical" evidence="1">
    <location>
        <begin position="136"/>
        <end position="153"/>
    </location>
</feature>